<dbReference type="EMBL" id="QQAX01000009">
    <property type="protein sequence ID" value="RDI44553.1"/>
    <property type="molecule type" value="Genomic_DNA"/>
</dbReference>
<feature type="chain" id="PRO_5016803713" evidence="1">
    <location>
        <begin position="27"/>
        <end position="170"/>
    </location>
</feature>
<organism evidence="2 3">
    <name type="scientific">Aquicella lusitana</name>
    <dbReference type="NCBI Taxonomy" id="254246"/>
    <lineage>
        <taxon>Bacteria</taxon>
        <taxon>Pseudomonadati</taxon>
        <taxon>Pseudomonadota</taxon>
        <taxon>Gammaproteobacteria</taxon>
        <taxon>Legionellales</taxon>
        <taxon>Coxiellaceae</taxon>
        <taxon>Aquicella</taxon>
    </lineage>
</organism>
<keyword evidence="1" id="KW-0732">Signal</keyword>
<feature type="signal peptide" evidence="1">
    <location>
        <begin position="1"/>
        <end position="26"/>
    </location>
</feature>
<evidence type="ECO:0000256" key="1">
    <source>
        <dbReference type="SAM" id="SignalP"/>
    </source>
</evidence>
<dbReference type="RefSeq" id="WP_114834229.1">
    <property type="nucleotide sequence ID" value="NZ_LR699114.1"/>
</dbReference>
<evidence type="ECO:0000313" key="3">
    <source>
        <dbReference type="Proteomes" id="UP000254720"/>
    </source>
</evidence>
<comment type="caution">
    <text evidence="2">The sequence shown here is derived from an EMBL/GenBank/DDBJ whole genome shotgun (WGS) entry which is preliminary data.</text>
</comment>
<proteinExistence type="predicted"/>
<gene>
    <name evidence="2" type="ORF">C8D86_10935</name>
</gene>
<reference evidence="2 3" key="1">
    <citation type="submission" date="2018-07" db="EMBL/GenBank/DDBJ databases">
        <title>Genomic Encyclopedia of Type Strains, Phase IV (KMG-IV): sequencing the most valuable type-strain genomes for metagenomic binning, comparative biology and taxonomic classification.</title>
        <authorList>
            <person name="Goeker M."/>
        </authorList>
    </citation>
    <scope>NUCLEOTIDE SEQUENCE [LARGE SCALE GENOMIC DNA]</scope>
    <source>
        <strain evidence="2 3">DSM 16500</strain>
    </source>
</reference>
<evidence type="ECO:0000313" key="2">
    <source>
        <dbReference type="EMBL" id="RDI44553.1"/>
    </source>
</evidence>
<protein>
    <submittedName>
        <fullName evidence="2">Uncharacterized protein</fullName>
    </submittedName>
</protein>
<accession>A0A370GRH6</accession>
<keyword evidence="3" id="KW-1185">Reference proteome</keyword>
<sequence>MRDFASRIFTIMLSVALILAHENVLAAPSKRTISCARKNIQFKHNEVVLNTRGSASPKVYFIKNISKYGIWLNRYQSDRSKSAGASAGWSSFLKPGNWSALLLSEKNFTMGCSIVGPGKITYLKCKKVIQVCESSLHAEPDAGSYWAVENKKWDDFLKEVLKKFKKRSAT</sequence>
<dbReference type="Proteomes" id="UP000254720">
    <property type="component" value="Unassembled WGS sequence"/>
</dbReference>
<dbReference type="OrthoDB" id="5645169at2"/>
<name>A0A370GRH6_9COXI</name>
<dbReference type="AlphaFoldDB" id="A0A370GRH6"/>